<dbReference type="Pfam" id="PF14100">
    <property type="entry name" value="DUF6807"/>
    <property type="match status" value="1"/>
</dbReference>
<evidence type="ECO:0000313" key="3">
    <source>
        <dbReference type="Proteomes" id="UP001431776"/>
    </source>
</evidence>
<feature type="signal peptide" evidence="1">
    <location>
        <begin position="1"/>
        <end position="22"/>
    </location>
</feature>
<organism evidence="2 3">
    <name type="scientific">Anaerobaca lacustris</name>
    <dbReference type="NCBI Taxonomy" id="3044600"/>
    <lineage>
        <taxon>Bacteria</taxon>
        <taxon>Pseudomonadati</taxon>
        <taxon>Planctomycetota</taxon>
        <taxon>Phycisphaerae</taxon>
        <taxon>Sedimentisphaerales</taxon>
        <taxon>Anaerobacaceae</taxon>
        <taxon>Anaerobaca</taxon>
    </lineage>
</organism>
<dbReference type="RefSeq" id="WP_349243699.1">
    <property type="nucleotide sequence ID" value="NZ_JASCXX010000004.1"/>
</dbReference>
<comment type="caution">
    <text evidence="2">The sequence shown here is derived from an EMBL/GenBank/DDBJ whole genome shotgun (WGS) entry which is preliminary data.</text>
</comment>
<feature type="chain" id="PRO_5043936144" evidence="1">
    <location>
        <begin position="23"/>
        <end position="309"/>
    </location>
</feature>
<evidence type="ECO:0000313" key="2">
    <source>
        <dbReference type="EMBL" id="MDI6448291.1"/>
    </source>
</evidence>
<keyword evidence="3" id="KW-1185">Reference proteome</keyword>
<accession>A0AAW6TXW1</accession>
<dbReference type="EMBL" id="JASCXX010000004">
    <property type="protein sequence ID" value="MDI6448291.1"/>
    <property type="molecule type" value="Genomic_DNA"/>
</dbReference>
<dbReference type="Proteomes" id="UP001431776">
    <property type="component" value="Unassembled WGS sequence"/>
</dbReference>
<sequence>MNRSRGVLVAACLLAVMAAPLAADGAKAPQVTARLEADRMRVVVDVDGKRFTCYKYGSLQKYPYFWPVNGPTSGKSVTTETSWPWPHHHSLFFGCDQVNGGNYWQDANERGQIVSQGPKVAVAEGLSVTFVDECLWRRPGQDPVIRDRRTITVSAPRSDLRFIDFEITLDPLVDIRIGRTNHSLFAARMVPELSVDSGGILVNAQGDSGEKGTFGVASPWCDYSGTREEIAEGLAIFQDPTNRWYPSRWFTRDYGFFSPTPMYWPEGEYTEIPKGQPLTLRYRVVVHDGDAREAGIAMLFAEYAASVNR</sequence>
<protein>
    <submittedName>
        <fullName evidence="2">PmoA family protein</fullName>
    </submittedName>
</protein>
<dbReference type="AlphaFoldDB" id="A0AAW6TXW1"/>
<proteinExistence type="predicted"/>
<reference evidence="2" key="1">
    <citation type="submission" date="2023-05" db="EMBL/GenBank/DDBJ databases">
        <title>Anaerotaeda fermentans gen. nov., sp. nov., a novel anaerobic planctomycete of the new family within the order Sedimentisphaerales isolated from Taman Peninsula, Russia.</title>
        <authorList>
            <person name="Khomyakova M.A."/>
            <person name="Merkel A.Y."/>
            <person name="Slobodkin A.I."/>
        </authorList>
    </citation>
    <scope>NUCLEOTIDE SEQUENCE</scope>
    <source>
        <strain evidence="2">M17dextr</strain>
    </source>
</reference>
<gene>
    <name evidence="2" type="ORF">QJ522_04485</name>
</gene>
<dbReference type="InterPro" id="IPR029475">
    <property type="entry name" value="DUF6807"/>
</dbReference>
<keyword evidence="1" id="KW-0732">Signal</keyword>
<evidence type="ECO:0000256" key="1">
    <source>
        <dbReference type="SAM" id="SignalP"/>
    </source>
</evidence>
<name>A0AAW6TXW1_9BACT</name>